<evidence type="ECO:0000256" key="1">
    <source>
        <dbReference type="SAM" id="MobiDB-lite"/>
    </source>
</evidence>
<feature type="region of interest" description="Disordered" evidence="1">
    <location>
        <begin position="1"/>
        <end position="85"/>
    </location>
</feature>
<proteinExistence type="predicted"/>
<reference evidence="2" key="2">
    <citation type="submission" date="2020-09" db="EMBL/GenBank/DDBJ databases">
        <authorList>
            <person name="Sun Q."/>
            <person name="Ohkuma M."/>
        </authorList>
    </citation>
    <scope>NUCLEOTIDE SEQUENCE</scope>
    <source>
        <strain evidence="2">JCM 4815</strain>
    </source>
</reference>
<evidence type="ECO:0000313" key="3">
    <source>
        <dbReference type="Proteomes" id="UP000622166"/>
    </source>
</evidence>
<protein>
    <submittedName>
        <fullName evidence="2">Uncharacterized protein</fullName>
    </submittedName>
</protein>
<evidence type="ECO:0000313" key="2">
    <source>
        <dbReference type="EMBL" id="GGZ20928.1"/>
    </source>
</evidence>
<comment type="caution">
    <text evidence="2">The sequence shown here is derived from an EMBL/GenBank/DDBJ whole genome shotgun (WGS) entry which is preliminary data.</text>
</comment>
<dbReference type="Proteomes" id="UP000622166">
    <property type="component" value="Unassembled WGS sequence"/>
</dbReference>
<gene>
    <name evidence="2" type="ORF">GCM10010365_46580</name>
</gene>
<feature type="region of interest" description="Disordered" evidence="1">
    <location>
        <begin position="97"/>
        <end position="122"/>
    </location>
</feature>
<organism evidence="2 3">
    <name type="scientific">Streptomyces poonensis</name>
    <dbReference type="NCBI Taxonomy" id="68255"/>
    <lineage>
        <taxon>Bacteria</taxon>
        <taxon>Bacillati</taxon>
        <taxon>Actinomycetota</taxon>
        <taxon>Actinomycetes</taxon>
        <taxon>Kitasatosporales</taxon>
        <taxon>Streptomycetaceae</taxon>
        <taxon>Streptomyces</taxon>
    </lineage>
</organism>
<name>A0A918UMP2_9ACTN</name>
<dbReference type="AlphaFoldDB" id="A0A918UMP2"/>
<feature type="compositionally biased region" description="Basic and acidic residues" evidence="1">
    <location>
        <begin position="35"/>
        <end position="50"/>
    </location>
</feature>
<accession>A0A918UMP2</accession>
<keyword evidence="3" id="KW-1185">Reference proteome</keyword>
<sequence length="122" mass="12768">MLAGVGQELISRNSVHNRPNGHGFCGRSPYSRLNAKTEDPSRVPHSDREPPPVTVFVGSAMGPPAFGSGMTSPPVVDDPGGGVTGPSTLIVDTSTLDLESRERSPRWGPIKGPNKAVARVGE</sequence>
<dbReference type="EMBL" id="BMVW01000009">
    <property type="protein sequence ID" value="GGZ20928.1"/>
    <property type="molecule type" value="Genomic_DNA"/>
</dbReference>
<reference evidence="2" key="1">
    <citation type="journal article" date="2014" name="Int. J. Syst. Evol. Microbiol.">
        <title>Complete genome sequence of Corynebacterium casei LMG S-19264T (=DSM 44701T), isolated from a smear-ripened cheese.</title>
        <authorList>
            <consortium name="US DOE Joint Genome Institute (JGI-PGF)"/>
            <person name="Walter F."/>
            <person name="Albersmeier A."/>
            <person name="Kalinowski J."/>
            <person name="Ruckert C."/>
        </authorList>
    </citation>
    <scope>NUCLEOTIDE SEQUENCE</scope>
    <source>
        <strain evidence="2">JCM 4815</strain>
    </source>
</reference>